<evidence type="ECO:0000313" key="7">
    <source>
        <dbReference type="Proteomes" id="UP000051461"/>
    </source>
</evidence>
<dbReference type="NCBIfam" id="TIGR02727">
    <property type="entry name" value="MTHFS_bact"/>
    <property type="match status" value="1"/>
</dbReference>
<evidence type="ECO:0000313" key="6">
    <source>
        <dbReference type="EMBL" id="KRK40867.1"/>
    </source>
</evidence>
<dbReference type="AlphaFoldDB" id="A0A0R1H8A0"/>
<evidence type="ECO:0000256" key="4">
    <source>
        <dbReference type="PIRSR" id="PIRSR006806-1"/>
    </source>
</evidence>
<dbReference type="EMBL" id="AZDA01000003">
    <property type="protein sequence ID" value="KRK40867.1"/>
    <property type="molecule type" value="Genomic_DNA"/>
</dbReference>
<dbReference type="InterPro" id="IPR037171">
    <property type="entry name" value="NagB/RpiA_transferase-like"/>
</dbReference>
<dbReference type="GO" id="GO:0030272">
    <property type="term" value="F:5-formyltetrahydrofolate cyclo-ligase activity"/>
    <property type="evidence" value="ECO:0007669"/>
    <property type="project" value="UniProtKB-EC"/>
</dbReference>
<proteinExistence type="inferred from homology"/>
<comment type="cofactor">
    <cofactor evidence="5">
        <name>Mg(2+)</name>
        <dbReference type="ChEBI" id="CHEBI:18420"/>
    </cofactor>
</comment>
<dbReference type="Proteomes" id="UP000051461">
    <property type="component" value="Unassembled WGS sequence"/>
</dbReference>
<evidence type="ECO:0000256" key="1">
    <source>
        <dbReference type="ARBA" id="ARBA00010638"/>
    </source>
</evidence>
<dbReference type="GO" id="GO:0009396">
    <property type="term" value="P:folic acid-containing compound biosynthetic process"/>
    <property type="evidence" value="ECO:0007669"/>
    <property type="project" value="TreeGrafter"/>
</dbReference>
<dbReference type="PANTHER" id="PTHR23407">
    <property type="entry name" value="ATPASE INHIBITOR/5-FORMYLTETRAHYDROFOLATE CYCLO-LIGASE"/>
    <property type="match status" value="1"/>
</dbReference>
<protein>
    <recommendedName>
        <fullName evidence="5">5-formyltetrahydrofolate cyclo-ligase</fullName>
        <ecNumber evidence="5">6.3.3.2</ecNumber>
    </recommendedName>
</protein>
<gene>
    <name evidence="6" type="ORF">FC07_GL002620</name>
</gene>
<dbReference type="GO" id="GO:0046872">
    <property type="term" value="F:metal ion binding"/>
    <property type="evidence" value="ECO:0007669"/>
    <property type="project" value="UniProtKB-KW"/>
</dbReference>
<accession>A0A0R1H8A0</accession>
<comment type="catalytic activity">
    <reaction evidence="5">
        <text>(6S)-5-formyl-5,6,7,8-tetrahydrofolate + ATP = (6R)-5,10-methenyltetrahydrofolate + ADP + phosphate</text>
        <dbReference type="Rhea" id="RHEA:10488"/>
        <dbReference type="ChEBI" id="CHEBI:30616"/>
        <dbReference type="ChEBI" id="CHEBI:43474"/>
        <dbReference type="ChEBI" id="CHEBI:57455"/>
        <dbReference type="ChEBI" id="CHEBI:57457"/>
        <dbReference type="ChEBI" id="CHEBI:456216"/>
        <dbReference type="EC" id="6.3.3.2"/>
    </reaction>
</comment>
<evidence type="ECO:0000256" key="2">
    <source>
        <dbReference type="ARBA" id="ARBA00022741"/>
    </source>
</evidence>
<dbReference type="SUPFAM" id="SSF100950">
    <property type="entry name" value="NagB/RpiA/CoA transferase-like"/>
    <property type="match status" value="1"/>
</dbReference>
<keyword evidence="2 4" id="KW-0547">Nucleotide-binding</keyword>
<feature type="binding site" evidence="4">
    <location>
        <position position="62"/>
    </location>
    <ligand>
        <name>substrate</name>
    </ligand>
</feature>
<dbReference type="GO" id="GO:0005524">
    <property type="term" value="F:ATP binding"/>
    <property type="evidence" value="ECO:0007669"/>
    <property type="project" value="UniProtKB-KW"/>
</dbReference>
<keyword evidence="7" id="KW-1185">Reference proteome</keyword>
<keyword evidence="5" id="KW-0479">Metal-binding</keyword>
<keyword evidence="6" id="KW-0436">Ligase</keyword>
<name>A0A0R1H8A0_9LACO</name>
<dbReference type="Gene3D" id="3.40.50.10420">
    <property type="entry name" value="NagB/RpiA/CoA transferase-like"/>
    <property type="match status" value="1"/>
</dbReference>
<evidence type="ECO:0000256" key="5">
    <source>
        <dbReference type="RuleBase" id="RU361279"/>
    </source>
</evidence>
<keyword evidence="3 4" id="KW-0067">ATP-binding</keyword>
<dbReference type="Pfam" id="PF01812">
    <property type="entry name" value="5-FTHF_cyc-lig"/>
    <property type="match status" value="1"/>
</dbReference>
<dbReference type="InterPro" id="IPR002698">
    <property type="entry name" value="FTHF_cligase"/>
</dbReference>
<evidence type="ECO:0000256" key="3">
    <source>
        <dbReference type="ARBA" id="ARBA00022840"/>
    </source>
</evidence>
<dbReference type="PATRIC" id="fig|1423726.3.peg.2727"/>
<comment type="caution">
    <text evidence="6">The sequence shown here is derived from an EMBL/GenBank/DDBJ whole genome shotgun (WGS) entry which is preliminary data.</text>
</comment>
<dbReference type="GO" id="GO:0035999">
    <property type="term" value="P:tetrahydrofolate interconversion"/>
    <property type="evidence" value="ECO:0007669"/>
    <property type="project" value="TreeGrafter"/>
</dbReference>
<feature type="binding site" evidence="4">
    <location>
        <begin position="9"/>
        <end position="13"/>
    </location>
    <ligand>
        <name>ATP</name>
        <dbReference type="ChEBI" id="CHEBI:30616"/>
    </ligand>
</feature>
<comment type="similarity">
    <text evidence="1 5">Belongs to the 5-formyltetrahydrofolate cyclo-ligase family.</text>
</comment>
<dbReference type="PIRSF" id="PIRSF006806">
    <property type="entry name" value="FTHF_cligase"/>
    <property type="match status" value="1"/>
</dbReference>
<dbReference type="STRING" id="1423726.FC07_GL002620"/>
<reference evidence="6 7" key="1">
    <citation type="journal article" date="2015" name="Genome Announc.">
        <title>Expanding the biotechnology potential of lactobacilli through comparative genomics of 213 strains and associated genera.</title>
        <authorList>
            <person name="Sun Z."/>
            <person name="Harris H.M."/>
            <person name="McCann A."/>
            <person name="Guo C."/>
            <person name="Argimon S."/>
            <person name="Zhang W."/>
            <person name="Yang X."/>
            <person name="Jeffery I.B."/>
            <person name="Cooney J.C."/>
            <person name="Kagawa T.F."/>
            <person name="Liu W."/>
            <person name="Song Y."/>
            <person name="Salvetti E."/>
            <person name="Wrobel A."/>
            <person name="Rasinkangas P."/>
            <person name="Parkhill J."/>
            <person name="Rea M.C."/>
            <person name="O'Sullivan O."/>
            <person name="Ritari J."/>
            <person name="Douillard F.P."/>
            <person name="Paul Ross R."/>
            <person name="Yang R."/>
            <person name="Briner A.E."/>
            <person name="Felis G.E."/>
            <person name="de Vos W.M."/>
            <person name="Barrangou R."/>
            <person name="Klaenhammer T.R."/>
            <person name="Caufield P.W."/>
            <person name="Cui Y."/>
            <person name="Zhang H."/>
            <person name="O'Toole P.W."/>
        </authorList>
    </citation>
    <scope>NUCLEOTIDE SEQUENCE [LARGE SCALE GENOMIC DNA]</scope>
    <source>
        <strain evidence="6 7">DSM 20003</strain>
    </source>
</reference>
<dbReference type="InterPro" id="IPR024185">
    <property type="entry name" value="FTHF_cligase-like_sf"/>
</dbReference>
<dbReference type="EC" id="6.3.3.2" evidence="5"/>
<organism evidence="6 7">
    <name type="scientific">Loigolactobacillus bifermentans DSM 20003</name>
    <dbReference type="NCBI Taxonomy" id="1423726"/>
    <lineage>
        <taxon>Bacteria</taxon>
        <taxon>Bacillati</taxon>
        <taxon>Bacillota</taxon>
        <taxon>Bacilli</taxon>
        <taxon>Lactobacillales</taxon>
        <taxon>Lactobacillaceae</taxon>
        <taxon>Loigolactobacillus</taxon>
    </lineage>
</organism>
<sequence length="190" mass="21610">MKGVDEMDKKQVRQQQIQQLTALAQIPVLKQAQSEQLYQQLVASPLWQQAQRVALTYSQGIELDTRPVIQQALAAGKQVYLPRVMPQRQMAFMPYEATTRLVKSKFGLQEPAFNEATAATEFDLMLVPGLAFVPSHHLRLGFGGGYYDRFLAKYPQRTLSLVLPVQQFETVTWPVEPFDQKVQIFLTIGK</sequence>
<feature type="binding site" evidence="4">
    <location>
        <begin position="139"/>
        <end position="147"/>
    </location>
    <ligand>
        <name>ATP</name>
        <dbReference type="ChEBI" id="CHEBI:30616"/>
    </ligand>
</feature>
<keyword evidence="5" id="KW-0460">Magnesium</keyword>
<dbReference type="PANTHER" id="PTHR23407:SF1">
    <property type="entry name" value="5-FORMYLTETRAHYDROFOLATE CYCLO-LIGASE"/>
    <property type="match status" value="1"/>
</dbReference>